<feature type="transmembrane region" description="Helical" evidence="1">
    <location>
        <begin position="12"/>
        <end position="32"/>
    </location>
</feature>
<feature type="transmembrane region" description="Helical" evidence="1">
    <location>
        <begin position="44"/>
        <end position="65"/>
    </location>
</feature>
<evidence type="ECO:0000256" key="1">
    <source>
        <dbReference type="SAM" id="Phobius"/>
    </source>
</evidence>
<evidence type="ECO:0000313" key="3">
    <source>
        <dbReference type="Proteomes" id="UP000637074"/>
    </source>
</evidence>
<accession>A0ABQ3N3T9</accession>
<evidence type="ECO:0000313" key="2">
    <source>
        <dbReference type="EMBL" id="GHH98809.1"/>
    </source>
</evidence>
<comment type="caution">
    <text evidence="2">The sequence shown here is derived from an EMBL/GenBank/DDBJ whole genome shotgun (WGS) entry which is preliminary data.</text>
</comment>
<keyword evidence="1" id="KW-0812">Transmembrane</keyword>
<dbReference type="InterPro" id="IPR032820">
    <property type="entry name" value="ATPase_put"/>
</dbReference>
<proteinExistence type="predicted"/>
<sequence length="72" mass="7997">MKNDRNPFKAMGLMSVILAQLAGSTLIGVFGGRWLDQQWDTDPIFLIIGLFIGLTAGIYSMFVSIRHFFSGD</sequence>
<protein>
    <submittedName>
        <fullName evidence="2">Membrane protein</fullName>
    </submittedName>
</protein>
<keyword evidence="3" id="KW-1185">Reference proteome</keyword>
<keyword evidence="1" id="KW-1133">Transmembrane helix</keyword>
<gene>
    <name evidence="2" type="ORF">AM1BK_23520</name>
</gene>
<name>A0ABQ3N3T9_9BACI</name>
<dbReference type="Proteomes" id="UP000637074">
    <property type="component" value="Unassembled WGS sequence"/>
</dbReference>
<reference evidence="2 3" key="1">
    <citation type="journal article" date="2022" name="Int. J. Syst. Evol. Microbiol.">
        <title>Neobacillus kokaensis sp. nov., isolated from soil.</title>
        <authorList>
            <person name="Yuki K."/>
            <person name="Matsubara H."/>
            <person name="Yamaguchi S."/>
        </authorList>
    </citation>
    <scope>NUCLEOTIDE SEQUENCE [LARGE SCALE GENOMIC DNA]</scope>
    <source>
        <strain evidence="2 3">LOB 377</strain>
    </source>
</reference>
<organism evidence="2 3">
    <name type="scientific">Neobacillus kokaensis</name>
    <dbReference type="NCBI Taxonomy" id="2759023"/>
    <lineage>
        <taxon>Bacteria</taxon>
        <taxon>Bacillati</taxon>
        <taxon>Bacillota</taxon>
        <taxon>Bacilli</taxon>
        <taxon>Bacillales</taxon>
        <taxon>Bacillaceae</taxon>
        <taxon>Neobacillus</taxon>
    </lineage>
</organism>
<keyword evidence="1" id="KW-0472">Membrane</keyword>
<dbReference type="RefSeq" id="WP_191272984.1">
    <property type="nucleotide sequence ID" value="NZ_BNDS01000008.1"/>
</dbReference>
<dbReference type="Pfam" id="PF09527">
    <property type="entry name" value="ATPase_gene1"/>
    <property type="match status" value="1"/>
</dbReference>
<dbReference type="EMBL" id="BNDS01000008">
    <property type="protein sequence ID" value="GHH98809.1"/>
    <property type="molecule type" value="Genomic_DNA"/>
</dbReference>